<gene>
    <name evidence="2" type="ORF">BSAL_13900</name>
</gene>
<feature type="transmembrane region" description="Helical" evidence="1">
    <location>
        <begin position="158"/>
        <end position="179"/>
    </location>
</feature>
<evidence type="ECO:0000256" key="1">
    <source>
        <dbReference type="SAM" id="Phobius"/>
    </source>
</evidence>
<reference evidence="3" key="1">
    <citation type="submission" date="2015-09" db="EMBL/GenBank/DDBJ databases">
        <authorList>
            <consortium name="Pathogen Informatics"/>
        </authorList>
    </citation>
    <scope>NUCLEOTIDE SEQUENCE [LARGE SCALE GENOMIC DNA]</scope>
    <source>
        <strain evidence="3">Lake Konstanz</strain>
    </source>
</reference>
<name>A0A0S4J9G3_BODSA</name>
<keyword evidence="1" id="KW-0472">Membrane</keyword>
<accession>A0A0S4J9G3</accession>
<feature type="transmembrane region" description="Helical" evidence="1">
    <location>
        <begin position="54"/>
        <end position="73"/>
    </location>
</feature>
<dbReference type="PANTHER" id="PTHR42253:SF1">
    <property type="entry name" value="TRANSMEMBRANE PROTEIN"/>
    <property type="match status" value="1"/>
</dbReference>
<protein>
    <submittedName>
        <fullName evidence="2">Transmembrane protein, putative</fullName>
    </submittedName>
</protein>
<keyword evidence="1 2" id="KW-0812">Transmembrane</keyword>
<organism evidence="2 3">
    <name type="scientific">Bodo saltans</name>
    <name type="common">Flagellated protozoan</name>
    <dbReference type="NCBI Taxonomy" id="75058"/>
    <lineage>
        <taxon>Eukaryota</taxon>
        <taxon>Discoba</taxon>
        <taxon>Euglenozoa</taxon>
        <taxon>Kinetoplastea</taxon>
        <taxon>Metakinetoplastina</taxon>
        <taxon>Eubodonida</taxon>
        <taxon>Bodonidae</taxon>
        <taxon>Bodo</taxon>
    </lineage>
</organism>
<evidence type="ECO:0000313" key="2">
    <source>
        <dbReference type="EMBL" id="CUG88141.1"/>
    </source>
</evidence>
<dbReference type="InterPro" id="IPR037185">
    <property type="entry name" value="EmrE-like"/>
</dbReference>
<dbReference type="AlphaFoldDB" id="A0A0S4J9G3"/>
<proteinExistence type="predicted"/>
<evidence type="ECO:0000313" key="3">
    <source>
        <dbReference type="Proteomes" id="UP000051952"/>
    </source>
</evidence>
<feature type="transmembrane region" description="Helical" evidence="1">
    <location>
        <begin position="218"/>
        <end position="237"/>
    </location>
</feature>
<feature type="transmembrane region" description="Helical" evidence="1">
    <location>
        <begin position="415"/>
        <end position="435"/>
    </location>
</feature>
<feature type="transmembrane region" description="Helical" evidence="1">
    <location>
        <begin position="129"/>
        <end position="152"/>
    </location>
</feature>
<keyword evidence="1" id="KW-1133">Transmembrane helix</keyword>
<feature type="transmembrane region" description="Helical" evidence="1">
    <location>
        <begin position="384"/>
        <end position="403"/>
    </location>
</feature>
<dbReference type="OrthoDB" id="264057at2759"/>
<feature type="transmembrane region" description="Helical" evidence="1">
    <location>
        <begin position="356"/>
        <end position="377"/>
    </location>
</feature>
<feature type="transmembrane region" description="Helical" evidence="1">
    <location>
        <begin position="186"/>
        <end position="206"/>
    </location>
</feature>
<dbReference type="VEuPathDB" id="TriTrypDB:BSAL_13900"/>
<dbReference type="PANTHER" id="PTHR42253">
    <property type="entry name" value="TRANSMEMBRANE PROTEIN-RELATED"/>
    <property type="match status" value="1"/>
</dbReference>
<feature type="transmembrane region" description="Helical" evidence="1">
    <location>
        <begin position="300"/>
        <end position="322"/>
    </location>
</feature>
<dbReference type="SUPFAM" id="SSF103481">
    <property type="entry name" value="Multidrug resistance efflux transporter EmrE"/>
    <property type="match status" value="1"/>
</dbReference>
<dbReference type="OMA" id="GNAMQII"/>
<sequence>MTSNNEQSQLLQSNHVSATTQQRAIADDAPITVVLATVLHNVAVKIRAMSALRLLAIAVLIALVTAGNAMQIIGLNFWLREFPAKYGSHAGSFTTLAVSGLLFGLFFLVLLVVYIVSKRPNLEFVKNRRGITLLLGIGLMDTVNSGMAIYAASYTPEVLQALFTSLMPIYTCVFSKYILSDQRKYLNPWIGVSFVLMIVGVIVASVNEFVGGGTGSHVAWSVIFFLSIPPTSLMNVWQTKYMLDYTVIKHAPSTHANLQVEKEVHTSGDADDMFSVDASSPTASGASSPRYGNQVRGEDTIVKLVMLFGDTFSQFLMIMLLLPADGLPFWGGADSVPGAWDNFSEGIQCLFNCPKNFIYCCIYSGGFVFTYVGSAYLNQYSATLCCMIGQLSSPVTALLLILIPSWNLATGSTPWYLSVIAIVLLAVGTMVYSIWEELTSDQAPDAVLSEDETSSVQQ</sequence>
<dbReference type="EMBL" id="CYKH01001618">
    <property type="protein sequence ID" value="CUG88141.1"/>
    <property type="molecule type" value="Genomic_DNA"/>
</dbReference>
<dbReference type="Proteomes" id="UP000051952">
    <property type="component" value="Unassembled WGS sequence"/>
</dbReference>
<feature type="transmembrane region" description="Helical" evidence="1">
    <location>
        <begin position="93"/>
        <end position="117"/>
    </location>
</feature>
<keyword evidence="3" id="KW-1185">Reference proteome</keyword>